<accession>A0A8J4Y3N6</accession>
<evidence type="ECO:0000256" key="2">
    <source>
        <dbReference type="SAM" id="SignalP"/>
    </source>
</evidence>
<evidence type="ECO:0000259" key="3">
    <source>
        <dbReference type="PROSITE" id="PS50026"/>
    </source>
</evidence>
<dbReference type="Gene3D" id="2.10.25.10">
    <property type="entry name" value="Laminin"/>
    <property type="match status" value="1"/>
</dbReference>
<proteinExistence type="predicted"/>
<feature type="domain" description="EGF-like" evidence="3">
    <location>
        <begin position="479"/>
        <end position="523"/>
    </location>
</feature>
<organism evidence="4 5">
    <name type="scientific">Chionoecetes opilio</name>
    <name type="common">Atlantic snow crab</name>
    <name type="synonym">Cancer opilio</name>
    <dbReference type="NCBI Taxonomy" id="41210"/>
    <lineage>
        <taxon>Eukaryota</taxon>
        <taxon>Metazoa</taxon>
        <taxon>Ecdysozoa</taxon>
        <taxon>Arthropoda</taxon>
        <taxon>Crustacea</taxon>
        <taxon>Multicrustacea</taxon>
        <taxon>Malacostraca</taxon>
        <taxon>Eumalacostraca</taxon>
        <taxon>Eucarida</taxon>
        <taxon>Decapoda</taxon>
        <taxon>Pleocyemata</taxon>
        <taxon>Brachyura</taxon>
        <taxon>Eubrachyura</taxon>
        <taxon>Majoidea</taxon>
        <taxon>Majidae</taxon>
        <taxon>Chionoecetes</taxon>
    </lineage>
</organism>
<keyword evidence="2" id="KW-0732">Signal</keyword>
<evidence type="ECO:0000313" key="5">
    <source>
        <dbReference type="Proteomes" id="UP000770661"/>
    </source>
</evidence>
<comment type="caution">
    <text evidence="4">The sequence shown here is derived from an EMBL/GenBank/DDBJ whole genome shotgun (WGS) entry which is preliminary data.</text>
</comment>
<feature type="signal peptide" evidence="2">
    <location>
        <begin position="1"/>
        <end position="17"/>
    </location>
</feature>
<dbReference type="PANTHER" id="PTHR22963">
    <property type="entry name" value="ENDOGLIN-RELATED"/>
    <property type="match status" value="1"/>
</dbReference>
<dbReference type="InterPro" id="IPR000742">
    <property type="entry name" value="EGF"/>
</dbReference>
<evidence type="ECO:0000256" key="1">
    <source>
        <dbReference type="PROSITE-ProRule" id="PRU00076"/>
    </source>
</evidence>
<reference evidence="4" key="1">
    <citation type="submission" date="2020-07" db="EMBL/GenBank/DDBJ databases">
        <title>The High-quality genome of the commercially important snow crab, Chionoecetes opilio.</title>
        <authorList>
            <person name="Jeong J.-H."/>
            <person name="Ryu S."/>
        </authorList>
    </citation>
    <scope>NUCLEOTIDE SEQUENCE</scope>
    <source>
        <strain evidence="4">MADBK_172401_WGS</strain>
        <tissue evidence="4">Digestive gland</tissue>
    </source>
</reference>
<sequence>MRLLVAVVAVLVSGTAAQCFCCLQGKGARSVQHFGAPTWTLAAVFTSTSVDLIIALPDYASAPLRPIAPYRYSSPERVVYQGRISTGGGFGGSSRTNPCSPTPCGPNTRCEVNQKGIAQCRCLANYVPKGNTIVGCEPQCTIDDDCPDDHRCQGQQCVKVCQTGACGAYADCSARNHRADCKCPKNYIGDPHTRCTLDEPEDRVRAPAPYTNPCERFPAPCGTEANCREEGDRPVCSCPLGYEGNPLERCIKGECLENNECPKHRVCQGLKCVDPCTYNDRPLCGRNAECKTKNHQPICSCPERYIGDPFNSCRIRDDADICAPNTCGRNTDCKVRNDRAVCSCIGNYIGDPLTGCQPECSSDSECGPSRGCRDNICVNPCAYDACGENAYCDVKNGRAVCSCPEHYQGDGYSRCYAECTKHSDCSSNKGCIKFRCVNPCTLGPCGVQADCNAANHTAICSCPKTHTGDPFEACRPFSDADYCTPNPCGTNADCQVGFDRSGEKRPVCTCPSGYIGNPKYSCNPGECTQSNECPKNRACYMFQCMNPCYYSHTMDRESVCGENADCYVENHAPTCSCPPGYIGDPTRGCSIDDRRRSGSNRYNVGYSK</sequence>
<dbReference type="Proteomes" id="UP000770661">
    <property type="component" value="Unassembled WGS sequence"/>
</dbReference>
<gene>
    <name evidence="4" type="primary">NOTCH3</name>
    <name evidence="4" type="ORF">GWK47_006852</name>
</gene>
<dbReference type="PROSITE" id="PS50026">
    <property type="entry name" value="EGF_3"/>
    <property type="match status" value="3"/>
</dbReference>
<dbReference type="OrthoDB" id="6343936at2759"/>
<keyword evidence="1" id="KW-0245">EGF-like domain</keyword>
<dbReference type="EMBL" id="JACEEZ010013092">
    <property type="protein sequence ID" value="KAG0720310.1"/>
    <property type="molecule type" value="Genomic_DNA"/>
</dbReference>
<evidence type="ECO:0000313" key="4">
    <source>
        <dbReference type="EMBL" id="KAG0720310.1"/>
    </source>
</evidence>
<protein>
    <submittedName>
        <fullName evidence="4">Neurogenic locus notch 3</fullName>
    </submittedName>
</protein>
<dbReference type="AlphaFoldDB" id="A0A8J4Y3N6"/>
<feature type="domain" description="EGF-like" evidence="3">
    <location>
        <begin position="318"/>
        <end position="357"/>
    </location>
</feature>
<keyword evidence="5" id="KW-1185">Reference proteome</keyword>
<comment type="caution">
    <text evidence="1">Lacks conserved residue(s) required for the propagation of feature annotation.</text>
</comment>
<feature type="domain" description="EGF-like" evidence="3">
    <location>
        <begin position="210"/>
        <end position="251"/>
    </location>
</feature>
<dbReference type="PANTHER" id="PTHR22963:SF39">
    <property type="entry name" value="DUMPY"/>
    <property type="match status" value="1"/>
</dbReference>
<feature type="chain" id="PRO_5035226397" evidence="2">
    <location>
        <begin position="18"/>
        <end position="608"/>
    </location>
</feature>
<dbReference type="PROSITE" id="PS01186">
    <property type="entry name" value="EGF_2"/>
    <property type="match status" value="3"/>
</dbReference>
<dbReference type="SMART" id="SM00181">
    <property type="entry name" value="EGF"/>
    <property type="match status" value="9"/>
</dbReference>
<name>A0A8J4Y3N6_CHIOP</name>